<dbReference type="Pfam" id="PF00071">
    <property type="entry name" value="Ras"/>
    <property type="match status" value="2"/>
</dbReference>
<name>A0ABY7FBI1_MYAAR</name>
<proteinExistence type="predicted"/>
<evidence type="ECO:0000313" key="4">
    <source>
        <dbReference type="EMBL" id="WAR18719.1"/>
    </source>
</evidence>
<keyword evidence="1" id="KW-0547">Nucleotide-binding</keyword>
<dbReference type="PROSITE" id="PS51421">
    <property type="entry name" value="RAS"/>
    <property type="match status" value="1"/>
</dbReference>
<keyword evidence="5" id="KW-1185">Reference proteome</keyword>
<dbReference type="InterPro" id="IPR003578">
    <property type="entry name" value="Small_GTPase_Rho"/>
</dbReference>
<dbReference type="PRINTS" id="PR00449">
    <property type="entry name" value="RASTRNSFRMNG"/>
</dbReference>
<feature type="region of interest" description="Disordered" evidence="3">
    <location>
        <begin position="452"/>
        <end position="486"/>
    </location>
</feature>
<dbReference type="PROSITE" id="PS51420">
    <property type="entry name" value="RHO"/>
    <property type="match status" value="1"/>
</dbReference>
<dbReference type="Gene3D" id="3.40.50.300">
    <property type="entry name" value="P-loop containing nucleotide triphosphate hydrolases"/>
    <property type="match status" value="1"/>
</dbReference>
<organism evidence="4 5">
    <name type="scientific">Mya arenaria</name>
    <name type="common">Soft-shell clam</name>
    <dbReference type="NCBI Taxonomy" id="6604"/>
    <lineage>
        <taxon>Eukaryota</taxon>
        <taxon>Metazoa</taxon>
        <taxon>Spiralia</taxon>
        <taxon>Lophotrochozoa</taxon>
        <taxon>Mollusca</taxon>
        <taxon>Bivalvia</taxon>
        <taxon>Autobranchia</taxon>
        <taxon>Heteroconchia</taxon>
        <taxon>Euheterodonta</taxon>
        <taxon>Imparidentia</taxon>
        <taxon>Neoheterodontei</taxon>
        <taxon>Myida</taxon>
        <taxon>Myoidea</taxon>
        <taxon>Myidae</taxon>
        <taxon>Mya</taxon>
    </lineage>
</organism>
<dbReference type="InterPro" id="IPR001806">
    <property type="entry name" value="Small_GTPase"/>
</dbReference>
<dbReference type="SMART" id="SM00174">
    <property type="entry name" value="RHO"/>
    <property type="match status" value="1"/>
</dbReference>
<evidence type="ECO:0000256" key="3">
    <source>
        <dbReference type="SAM" id="MobiDB-lite"/>
    </source>
</evidence>
<evidence type="ECO:0000256" key="2">
    <source>
        <dbReference type="ARBA" id="ARBA00023134"/>
    </source>
</evidence>
<feature type="compositionally biased region" description="Polar residues" evidence="3">
    <location>
        <begin position="472"/>
        <end position="486"/>
    </location>
</feature>
<dbReference type="InterPro" id="IPR005225">
    <property type="entry name" value="Small_GTP-bd"/>
</dbReference>
<dbReference type="EMBL" id="CP111022">
    <property type="protein sequence ID" value="WAR18719.1"/>
    <property type="molecule type" value="Genomic_DNA"/>
</dbReference>
<feature type="region of interest" description="Disordered" evidence="3">
    <location>
        <begin position="1"/>
        <end position="22"/>
    </location>
</feature>
<dbReference type="CDD" id="cd04130">
    <property type="entry name" value="Wrch_1"/>
    <property type="match status" value="1"/>
</dbReference>
<dbReference type="PANTHER" id="PTHR24072">
    <property type="entry name" value="RHO FAMILY GTPASE"/>
    <property type="match status" value="1"/>
</dbReference>
<keyword evidence="2" id="KW-0342">GTP-binding</keyword>
<protein>
    <submittedName>
        <fullName evidence="4">RHOU-like protein</fullName>
    </submittedName>
</protein>
<dbReference type="InterPro" id="IPR027417">
    <property type="entry name" value="P-loop_NTPase"/>
</dbReference>
<evidence type="ECO:0000313" key="5">
    <source>
        <dbReference type="Proteomes" id="UP001164746"/>
    </source>
</evidence>
<dbReference type="Proteomes" id="UP001164746">
    <property type="component" value="Chromosome 11"/>
</dbReference>
<gene>
    <name evidence="4" type="ORF">MAR_000557</name>
</gene>
<dbReference type="SMART" id="SM00175">
    <property type="entry name" value="RAB"/>
    <property type="match status" value="1"/>
</dbReference>
<dbReference type="SUPFAM" id="SSF52540">
    <property type="entry name" value="P-loop containing nucleoside triphosphate hydrolases"/>
    <property type="match status" value="1"/>
</dbReference>
<dbReference type="NCBIfam" id="TIGR00231">
    <property type="entry name" value="small_GTP"/>
    <property type="match status" value="2"/>
</dbReference>
<accession>A0ABY7FBI1</accession>
<evidence type="ECO:0000256" key="1">
    <source>
        <dbReference type="ARBA" id="ARBA00022741"/>
    </source>
</evidence>
<feature type="compositionally biased region" description="Basic and acidic residues" evidence="3">
    <location>
        <begin position="452"/>
        <end position="471"/>
    </location>
</feature>
<sequence length="486" mass="53908">MPPQSMMDHNFNIPSSEPPSPLPETRIKCVLVGDGAVGKTSLIVSYTINDYPTEYMPTAFDNYSVVVTVDNKPIRLQLCDTAGQTMVNGRPPELADSSGPRSCVELSSHGSLATWRDDFDSLRPLCYPETNVFMLCFSVMCPTSYQNVVDKWVPEVRKHSPDAPIILVGTQCDLRNDVKVLIELAHYNEKPITEETAKQLAERIGAIDYVECSALTQKNLKEVFDSAILSSLDIFKKPKPIKRRISFRRSRKDKKRTEKKPQPVIPMRPLSDCSVKKVLIFVSKYVCSDGKSIWSPLVAADIVTTPTIDSKEQIEPHTESDVNTSPVWKQISVMFMIVVSASITGNTSTGIQAPGLQGPGFRHREYKHHDPGTGKTSTGIQASGIQAPGLRHREYKHRDSGTGNTCTMIQAPGIQAPGLRHRECKHRDSGTGNTCTMIQAPGILAQEFRHRENKHRDSKPGFRHQEYKHQDSGTGKTSTGIQAQGI</sequence>
<dbReference type="PROSITE" id="PS51419">
    <property type="entry name" value="RAB"/>
    <property type="match status" value="1"/>
</dbReference>
<dbReference type="SMART" id="SM00173">
    <property type="entry name" value="RAS"/>
    <property type="match status" value="1"/>
</dbReference>
<reference evidence="4" key="1">
    <citation type="submission" date="2022-11" db="EMBL/GenBank/DDBJ databases">
        <title>Centuries of genome instability and evolution in soft-shell clam transmissible cancer (bioRxiv).</title>
        <authorList>
            <person name="Hart S.F.M."/>
            <person name="Yonemitsu M.A."/>
            <person name="Giersch R.M."/>
            <person name="Beal B.F."/>
            <person name="Arriagada G."/>
            <person name="Davis B.W."/>
            <person name="Ostrander E.A."/>
            <person name="Goff S.P."/>
            <person name="Metzger M.J."/>
        </authorList>
    </citation>
    <scope>NUCLEOTIDE SEQUENCE</scope>
    <source>
        <strain evidence="4">MELC-2E11</strain>
        <tissue evidence="4">Siphon/mantle</tissue>
    </source>
</reference>